<proteinExistence type="predicted"/>
<evidence type="ECO:0000313" key="1">
    <source>
        <dbReference type="EMBL" id="KKK59562.1"/>
    </source>
</evidence>
<dbReference type="EMBL" id="LAZR01063414">
    <property type="protein sequence ID" value="KKK59562.1"/>
    <property type="molecule type" value="Genomic_DNA"/>
</dbReference>
<name>A0A0F8WRK9_9ZZZZ</name>
<dbReference type="AlphaFoldDB" id="A0A0F8WRK9"/>
<reference evidence="1" key="1">
    <citation type="journal article" date="2015" name="Nature">
        <title>Complex archaea that bridge the gap between prokaryotes and eukaryotes.</title>
        <authorList>
            <person name="Spang A."/>
            <person name="Saw J.H."/>
            <person name="Jorgensen S.L."/>
            <person name="Zaremba-Niedzwiedzka K."/>
            <person name="Martijn J."/>
            <person name="Lind A.E."/>
            <person name="van Eijk R."/>
            <person name="Schleper C."/>
            <person name="Guy L."/>
            <person name="Ettema T.J."/>
        </authorList>
    </citation>
    <scope>NUCLEOTIDE SEQUENCE</scope>
</reference>
<sequence length="214" mass="25226">MVRIAFEKKTIKKLGSIRFHLKMNATSVPELVDELCDTVSELNNIITHIKKTSKNNTLLELFKQLLYLEKKSTKKERVMFFILREVSNGHTVFLKSVMNRFSWLKTCSTQNAQNLISELEKNGLITIVKECPNCKTIFRRLHHQCENCGKKLILQDIYFKDKRSRPRYAIEITDKGRVFVREWVHSYLSLDTFFNTWKRSKSKLSLFDPTLFSP</sequence>
<gene>
    <name evidence="1" type="ORF">LCGC14_3033150</name>
</gene>
<protein>
    <submittedName>
        <fullName evidence="1">Uncharacterized protein</fullName>
    </submittedName>
</protein>
<accession>A0A0F8WRK9</accession>
<comment type="caution">
    <text evidence="1">The sequence shown here is derived from an EMBL/GenBank/DDBJ whole genome shotgun (WGS) entry which is preliminary data.</text>
</comment>
<organism evidence="1">
    <name type="scientific">marine sediment metagenome</name>
    <dbReference type="NCBI Taxonomy" id="412755"/>
    <lineage>
        <taxon>unclassified sequences</taxon>
        <taxon>metagenomes</taxon>
        <taxon>ecological metagenomes</taxon>
    </lineage>
</organism>